<evidence type="ECO:0000256" key="1">
    <source>
        <dbReference type="SAM" id="MobiDB-lite"/>
    </source>
</evidence>
<organism evidence="3 4">
    <name type="scientific">Aquisphaera giovannonii</name>
    <dbReference type="NCBI Taxonomy" id="406548"/>
    <lineage>
        <taxon>Bacteria</taxon>
        <taxon>Pseudomonadati</taxon>
        <taxon>Planctomycetota</taxon>
        <taxon>Planctomycetia</taxon>
        <taxon>Isosphaerales</taxon>
        <taxon>Isosphaeraceae</taxon>
        <taxon>Aquisphaera</taxon>
    </lineage>
</organism>
<proteinExistence type="predicted"/>
<reference evidence="3 4" key="1">
    <citation type="submission" date="2019-08" db="EMBL/GenBank/DDBJ databases">
        <title>Deep-cultivation of Planctomycetes and their phenomic and genomic characterization uncovers novel biology.</title>
        <authorList>
            <person name="Wiegand S."/>
            <person name="Jogler M."/>
            <person name="Boedeker C."/>
            <person name="Pinto D."/>
            <person name="Vollmers J."/>
            <person name="Rivas-Marin E."/>
            <person name="Kohn T."/>
            <person name="Peeters S.H."/>
            <person name="Heuer A."/>
            <person name="Rast P."/>
            <person name="Oberbeckmann S."/>
            <person name="Bunk B."/>
            <person name="Jeske O."/>
            <person name="Meyerdierks A."/>
            <person name="Storesund J.E."/>
            <person name="Kallscheuer N."/>
            <person name="Luecker S."/>
            <person name="Lage O.M."/>
            <person name="Pohl T."/>
            <person name="Merkel B.J."/>
            <person name="Hornburger P."/>
            <person name="Mueller R.-W."/>
            <person name="Bruemmer F."/>
            <person name="Labrenz M."/>
            <person name="Spormann A.M."/>
            <person name="Op den Camp H."/>
            <person name="Overmann J."/>
            <person name="Amann R."/>
            <person name="Jetten M.S.M."/>
            <person name="Mascher T."/>
            <person name="Medema M.H."/>
            <person name="Devos D.P."/>
            <person name="Kaster A.-K."/>
            <person name="Ovreas L."/>
            <person name="Rohde M."/>
            <person name="Galperin M.Y."/>
            <person name="Jogler C."/>
        </authorList>
    </citation>
    <scope>NUCLEOTIDE SEQUENCE [LARGE SCALE GENOMIC DNA]</scope>
    <source>
        <strain evidence="3 4">OJF2</strain>
    </source>
</reference>
<feature type="transmembrane region" description="Helical" evidence="2">
    <location>
        <begin position="82"/>
        <end position="105"/>
    </location>
</feature>
<feature type="transmembrane region" description="Helical" evidence="2">
    <location>
        <begin position="198"/>
        <end position="216"/>
    </location>
</feature>
<dbReference type="Pfam" id="PF12730">
    <property type="entry name" value="ABC2_membrane_4"/>
    <property type="match status" value="1"/>
</dbReference>
<feature type="transmembrane region" description="Helical" evidence="2">
    <location>
        <begin position="253"/>
        <end position="276"/>
    </location>
</feature>
<feature type="region of interest" description="Disordered" evidence="1">
    <location>
        <begin position="7"/>
        <end position="27"/>
    </location>
</feature>
<feature type="transmembrane region" description="Helical" evidence="2">
    <location>
        <begin position="125"/>
        <end position="156"/>
    </location>
</feature>
<dbReference type="PANTHER" id="PTHR37305">
    <property type="entry name" value="INTEGRAL MEMBRANE PROTEIN-RELATED"/>
    <property type="match status" value="1"/>
</dbReference>
<dbReference type="GO" id="GO:0005886">
    <property type="term" value="C:plasma membrane"/>
    <property type="evidence" value="ECO:0007669"/>
    <property type="project" value="UniProtKB-SubCell"/>
</dbReference>
<keyword evidence="2" id="KW-0812">Transmembrane</keyword>
<gene>
    <name evidence="3" type="ORF">OJF2_34900</name>
</gene>
<feature type="transmembrane region" description="Helical" evidence="2">
    <location>
        <begin position="168"/>
        <end position="191"/>
    </location>
</feature>
<accession>A0A5B9W4B1</accession>
<dbReference type="OrthoDB" id="265625at2"/>
<evidence type="ECO:0000313" key="3">
    <source>
        <dbReference type="EMBL" id="QEH34945.1"/>
    </source>
</evidence>
<name>A0A5B9W4B1_9BACT</name>
<keyword evidence="4" id="KW-1185">Reference proteome</keyword>
<sequence>MNDAAIETGLPAPGDLDDGPPVPLPRGVRPSAIGTVLRITADRQVRGRKLLVLCAMFSLPILFAALAHRFQDPFNAKKAEDVLVFGMIPQALVPLAALLFASGMVQDDVEEQTLTYLMIRPVPRWLIYASKLAGTWLVLALVTAAFTTMALAAVYWGTGLLDAPALAIRAGILSGILALALAAYAALFGLLGLLTRRALVGGVAYIVAFEGAFANIDFAVRWSTVMFHVRTLSIRWLGLSGDDWGIDAAKAPAATTSVLVLAGVAAAAAVLGALAFSTREFRVKTPEGS</sequence>
<dbReference type="Proteomes" id="UP000324233">
    <property type="component" value="Chromosome"/>
</dbReference>
<evidence type="ECO:0000313" key="4">
    <source>
        <dbReference type="Proteomes" id="UP000324233"/>
    </source>
</evidence>
<dbReference type="KEGG" id="agv:OJF2_34900"/>
<dbReference type="EMBL" id="CP042997">
    <property type="protein sequence ID" value="QEH34945.1"/>
    <property type="molecule type" value="Genomic_DNA"/>
</dbReference>
<dbReference type="RefSeq" id="WP_148594804.1">
    <property type="nucleotide sequence ID" value="NZ_CP042997.1"/>
</dbReference>
<dbReference type="PANTHER" id="PTHR37305:SF1">
    <property type="entry name" value="MEMBRANE PROTEIN"/>
    <property type="match status" value="1"/>
</dbReference>
<keyword evidence="2" id="KW-1133">Transmembrane helix</keyword>
<dbReference type="GO" id="GO:0140359">
    <property type="term" value="F:ABC-type transporter activity"/>
    <property type="evidence" value="ECO:0007669"/>
    <property type="project" value="InterPro"/>
</dbReference>
<keyword evidence="2" id="KW-0472">Membrane</keyword>
<feature type="transmembrane region" description="Helical" evidence="2">
    <location>
        <begin position="50"/>
        <end position="70"/>
    </location>
</feature>
<dbReference type="AlphaFoldDB" id="A0A5B9W4B1"/>
<evidence type="ECO:0000256" key="2">
    <source>
        <dbReference type="SAM" id="Phobius"/>
    </source>
</evidence>
<protein>
    <submittedName>
        <fullName evidence="3">ABC-2 family transporter protein</fullName>
    </submittedName>
</protein>